<accession>A0AAD9SDI8</accession>
<dbReference type="Pfam" id="PF00856">
    <property type="entry name" value="SET"/>
    <property type="match status" value="1"/>
</dbReference>
<dbReference type="Gene3D" id="2.170.270.10">
    <property type="entry name" value="SET domain"/>
    <property type="match status" value="1"/>
</dbReference>
<proteinExistence type="predicted"/>
<dbReference type="Gene3D" id="1.25.40.10">
    <property type="entry name" value="Tetratricopeptide repeat domain"/>
    <property type="match status" value="1"/>
</dbReference>
<keyword evidence="3" id="KW-1185">Reference proteome</keyword>
<dbReference type="SUPFAM" id="SSF82199">
    <property type="entry name" value="SET domain"/>
    <property type="match status" value="1"/>
</dbReference>
<dbReference type="CDD" id="cd20071">
    <property type="entry name" value="SET_SMYD"/>
    <property type="match status" value="1"/>
</dbReference>
<dbReference type="InterPro" id="IPR001214">
    <property type="entry name" value="SET_dom"/>
</dbReference>
<dbReference type="Proteomes" id="UP001265746">
    <property type="component" value="Unassembled WGS sequence"/>
</dbReference>
<sequence>MDPRSMIEVRAAHNGMGRGLFATVDIPMGTYILTESPVILLSRSATPFQDFCDALSSIGTKMTEFEDLYCNVRLLNENLAGNIVTQIRSEDPQTPADVQNEDFRKFLKLYAIYHTNASIITKDNKDAGSAVFLTCSRINHSCVPNSYSIWNDKTDRQTIQTGRDIKAGQQIFVNYLGDRGDFMTHEQRLRQTQTHWGFTCNCRACTKPEIADRVRRDMTSLRRSLDQSHQKWPLVDSETRKAIALKAVQYAEELLRLMEESELGGWKVCQTYQDCARYNMYLGNEAEAVSYARRFLDTQEIFFGEDSIDREWIEAIGLRFT</sequence>
<organism evidence="2 3">
    <name type="scientific">Phomopsis amygdali</name>
    <name type="common">Fusicoccum amygdali</name>
    <dbReference type="NCBI Taxonomy" id="1214568"/>
    <lineage>
        <taxon>Eukaryota</taxon>
        <taxon>Fungi</taxon>
        <taxon>Dikarya</taxon>
        <taxon>Ascomycota</taxon>
        <taxon>Pezizomycotina</taxon>
        <taxon>Sordariomycetes</taxon>
        <taxon>Sordariomycetidae</taxon>
        <taxon>Diaporthales</taxon>
        <taxon>Diaporthaceae</taxon>
        <taxon>Diaporthe</taxon>
    </lineage>
</organism>
<dbReference type="InterPro" id="IPR053185">
    <property type="entry name" value="SET_domain_protein"/>
</dbReference>
<feature type="domain" description="SET" evidence="1">
    <location>
        <begin position="1"/>
        <end position="176"/>
    </location>
</feature>
<name>A0AAD9SDI8_PHOAM</name>
<reference evidence="2" key="1">
    <citation type="submission" date="2023-06" db="EMBL/GenBank/DDBJ databases">
        <authorList>
            <person name="Noh H."/>
        </authorList>
    </citation>
    <scope>NUCLEOTIDE SEQUENCE</scope>
    <source>
        <strain evidence="2">DUCC20226</strain>
    </source>
</reference>
<evidence type="ECO:0000313" key="2">
    <source>
        <dbReference type="EMBL" id="KAK2604909.1"/>
    </source>
</evidence>
<comment type="caution">
    <text evidence="2">The sequence shown here is derived from an EMBL/GenBank/DDBJ whole genome shotgun (WGS) entry which is preliminary data.</text>
</comment>
<dbReference type="InterPro" id="IPR046341">
    <property type="entry name" value="SET_dom_sf"/>
</dbReference>
<dbReference type="PANTHER" id="PTHR47332:SF4">
    <property type="entry name" value="SET DOMAIN-CONTAINING PROTEIN 5"/>
    <property type="match status" value="1"/>
</dbReference>
<dbReference type="InterPro" id="IPR011990">
    <property type="entry name" value="TPR-like_helical_dom_sf"/>
</dbReference>
<dbReference type="PANTHER" id="PTHR47332">
    <property type="entry name" value="SET DOMAIN-CONTAINING PROTEIN 5"/>
    <property type="match status" value="1"/>
</dbReference>
<dbReference type="SMART" id="SM00317">
    <property type="entry name" value="SET"/>
    <property type="match status" value="1"/>
</dbReference>
<evidence type="ECO:0000313" key="3">
    <source>
        <dbReference type="Proteomes" id="UP001265746"/>
    </source>
</evidence>
<protein>
    <recommendedName>
        <fullName evidence="1">SET domain-containing protein</fullName>
    </recommendedName>
</protein>
<dbReference type="AlphaFoldDB" id="A0AAD9SDI8"/>
<evidence type="ECO:0000259" key="1">
    <source>
        <dbReference type="PROSITE" id="PS50280"/>
    </source>
</evidence>
<dbReference type="PROSITE" id="PS50280">
    <property type="entry name" value="SET"/>
    <property type="match status" value="1"/>
</dbReference>
<dbReference type="EMBL" id="JAUJFL010000004">
    <property type="protein sequence ID" value="KAK2604909.1"/>
    <property type="molecule type" value="Genomic_DNA"/>
</dbReference>
<gene>
    <name evidence="2" type="ORF">N8I77_007800</name>
</gene>